<evidence type="ECO:0000313" key="10">
    <source>
        <dbReference type="Proteomes" id="UP000070659"/>
    </source>
</evidence>
<dbReference type="CDD" id="cd01743">
    <property type="entry name" value="GATase1_Anthranilate_Synthase"/>
    <property type="match status" value="1"/>
</dbReference>
<evidence type="ECO:0000256" key="4">
    <source>
        <dbReference type="ARBA" id="ARBA00047683"/>
    </source>
</evidence>
<accession>A0A132N6K4</accession>
<feature type="domain" description="Chorismate-utilising enzyme C-terminal" evidence="6">
    <location>
        <begin position="112"/>
        <end position="371"/>
    </location>
</feature>
<organism evidence="8 9">
    <name type="scientific">Carbonactinospora thermoautotrophica</name>
    <dbReference type="NCBI Taxonomy" id="1469144"/>
    <lineage>
        <taxon>Bacteria</taxon>
        <taxon>Bacillati</taxon>
        <taxon>Actinomycetota</taxon>
        <taxon>Actinomycetes</taxon>
        <taxon>Kitasatosporales</taxon>
        <taxon>Carbonactinosporaceae</taxon>
        <taxon>Carbonactinospora</taxon>
    </lineage>
</organism>
<evidence type="ECO:0000256" key="3">
    <source>
        <dbReference type="ARBA" id="ARBA00023239"/>
    </source>
</evidence>
<dbReference type="InterPro" id="IPR029062">
    <property type="entry name" value="Class_I_gatase-like"/>
</dbReference>
<dbReference type="InterPro" id="IPR017926">
    <property type="entry name" value="GATASE"/>
</dbReference>
<dbReference type="InterPro" id="IPR019999">
    <property type="entry name" value="Anth_synth_I-like"/>
</dbReference>
<comment type="caution">
    <text evidence="8">The sequence shown here is derived from an EMBL/GenBank/DDBJ whole genome shotgun (WGS) entry which is preliminary data.</text>
</comment>
<evidence type="ECO:0000256" key="2">
    <source>
        <dbReference type="ARBA" id="ARBA00022962"/>
    </source>
</evidence>
<sequence>MAPDVPAFALLWRPESVRDEVEVLIGDVSTVDMLADLPLPDSPRTPGTPHHELLVVVPYRQIAERGFAYREDGEPLLAMTVRAQGRMSVSEALRLLPDDPVELADADFDIDDESYSDIVRKVLAEEIGRGEGSNFVIRRSFVARVKNHSARTALAVFRRLLARELGAYWTFLVHTDDRTFIGATPERHVSLADGVVVMNPISGTYRYPPSGLSLPDVLRFLADRKEAEELYMVVDEELKMMTRVCDLGVRVIGPRLKEMAKLAHTEYFIEGRSSLDVRDVLRETMFAPTVTGSPLENAFRVIARYEPRGRGYYSGVLALIGRDARGARTLDSAILIRTAEIDRTGRLRIGVGATLVRHSDPASEVAETRAKATALLAALEGTDTSDETSTASRQRLGEHPEVRRALQARNDALARFWLEQRARRDLTVQELIGCRVLLVDAEDTFTAMLAHQLRSLGLTVVVRRFDEPPDLEGFALIVVGPGPGDPRAVSDPKIATLRGITRRLLAGQTPFLAVCLGHQVLSSLLGLKLIRKQVPNQGLQKEIDFFGRRRRVAFYNTFTAVCSVDRFECAMGPVEVSRDAGSGEVHALRGPGFRSVQFHPESVLTEHGVDILRELVTSLLLPVGLAT</sequence>
<dbReference type="AlphaFoldDB" id="A0A132N6K4"/>
<feature type="domain" description="Glutamine amidotransferase" evidence="5">
    <location>
        <begin position="437"/>
        <end position="615"/>
    </location>
</feature>
<evidence type="ECO:0000256" key="1">
    <source>
        <dbReference type="ARBA" id="ARBA00012266"/>
    </source>
</evidence>
<dbReference type="PRINTS" id="PR00097">
    <property type="entry name" value="ANTSNTHASEII"/>
</dbReference>
<evidence type="ECO:0000259" key="5">
    <source>
        <dbReference type="Pfam" id="PF00117"/>
    </source>
</evidence>
<proteinExistence type="predicted"/>
<dbReference type="PANTHER" id="PTHR11236:SF49">
    <property type="entry name" value="ANTHRANILATE SYNTHASE COMPONENT 1"/>
    <property type="match status" value="1"/>
</dbReference>
<dbReference type="EMBL" id="JYIJ01000018">
    <property type="protein sequence ID" value="KWX00614.1"/>
    <property type="molecule type" value="Genomic_DNA"/>
</dbReference>
<evidence type="ECO:0000313" key="7">
    <source>
        <dbReference type="EMBL" id="KWX00614.1"/>
    </source>
</evidence>
<dbReference type="GO" id="GO:0004049">
    <property type="term" value="F:anthranilate synthase activity"/>
    <property type="evidence" value="ECO:0007669"/>
    <property type="project" value="UniProtKB-EC"/>
</dbReference>
<reference evidence="8 10" key="2">
    <citation type="submission" date="2015-02" db="EMBL/GenBank/DDBJ databases">
        <title>Physiological reanalysis, assessment of diazotrophy, and genome sequences of multiple isolates of Streptomyces thermoautotrophicus.</title>
        <authorList>
            <person name="MacKellar D.C."/>
            <person name="Lieber L."/>
            <person name="Norman J."/>
            <person name="Bolger A."/>
            <person name="Tobin C."/>
            <person name="Murray J.W."/>
            <person name="Prell J."/>
        </authorList>
    </citation>
    <scope>NUCLEOTIDE SEQUENCE [LARGE SCALE GENOMIC DNA]</scope>
    <source>
        <strain evidence="8 10">UBT1</strain>
    </source>
</reference>
<evidence type="ECO:0000313" key="9">
    <source>
        <dbReference type="Proteomes" id="UP000070598"/>
    </source>
</evidence>
<reference evidence="9" key="1">
    <citation type="submission" date="2015-02" db="EMBL/GenBank/DDBJ databases">
        <title>Physiological reanalysis, assessment of diazotrophy, and genome sequences of multiple isolates of Streptomyces thermoautotrophicus.</title>
        <authorList>
            <person name="MacKellar D.C."/>
            <person name="Lieber L."/>
            <person name="Norman J."/>
            <person name="Bolger A."/>
            <person name="Tobin C."/>
            <person name="Murray J.W."/>
            <person name="Friesen M."/>
            <person name="Prell J."/>
        </authorList>
    </citation>
    <scope>NUCLEOTIDE SEQUENCE [LARGE SCALE GENOMIC DNA]</scope>
    <source>
        <strain evidence="9">UBT1</strain>
    </source>
</reference>
<dbReference type="InterPro" id="IPR005801">
    <property type="entry name" value="ADC_synthase"/>
</dbReference>
<dbReference type="EMBL" id="JYIK01001118">
    <property type="protein sequence ID" value="KWX05646.1"/>
    <property type="molecule type" value="Genomic_DNA"/>
</dbReference>
<dbReference type="PATRIC" id="fig|1469144.8.peg.2469"/>
<gene>
    <name evidence="7" type="ORF">TH66_17060</name>
    <name evidence="8" type="ORF">TR74_23575</name>
</gene>
<dbReference type="PROSITE" id="PS51273">
    <property type="entry name" value="GATASE_TYPE_1"/>
    <property type="match status" value="1"/>
</dbReference>
<dbReference type="PANTHER" id="PTHR11236">
    <property type="entry name" value="AMINOBENZOATE/ANTHRANILATE SYNTHASE"/>
    <property type="match status" value="1"/>
</dbReference>
<protein>
    <recommendedName>
        <fullName evidence="1">anthranilate synthase</fullName>
        <ecNumber evidence="1">4.1.3.27</ecNumber>
    </recommendedName>
</protein>
<dbReference type="SUPFAM" id="SSF56322">
    <property type="entry name" value="ADC synthase"/>
    <property type="match status" value="1"/>
</dbReference>
<comment type="catalytic activity">
    <reaction evidence="4">
        <text>chorismate + L-glutamine = anthranilate + pyruvate + L-glutamate + H(+)</text>
        <dbReference type="Rhea" id="RHEA:21732"/>
        <dbReference type="ChEBI" id="CHEBI:15361"/>
        <dbReference type="ChEBI" id="CHEBI:15378"/>
        <dbReference type="ChEBI" id="CHEBI:16567"/>
        <dbReference type="ChEBI" id="CHEBI:29748"/>
        <dbReference type="ChEBI" id="CHEBI:29985"/>
        <dbReference type="ChEBI" id="CHEBI:58359"/>
        <dbReference type="EC" id="4.1.3.27"/>
    </reaction>
</comment>
<dbReference type="GO" id="GO:0000162">
    <property type="term" value="P:L-tryptophan biosynthetic process"/>
    <property type="evidence" value="ECO:0007669"/>
    <property type="project" value="TreeGrafter"/>
</dbReference>
<dbReference type="Proteomes" id="UP000070659">
    <property type="component" value="Unassembled WGS sequence"/>
</dbReference>
<evidence type="ECO:0000259" key="6">
    <source>
        <dbReference type="Pfam" id="PF00425"/>
    </source>
</evidence>
<dbReference type="Gene3D" id="3.40.50.880">
    <property type="match status" value="1"/>
</dbReference>
<dbReference type="InterPro" id="IPR015890">
    <property type="entry name" value="Chorismate_C"/>
</dbReference>
<name>A0A132N6K4_9ACTN</name>
<dbReference type="Gene3D" id="3.60.120.10">
    <property type="entry name" value="Anthranilate synthase"/>
    <property type="match status" value="1"/>
</dbReference>
<dbReference type="SUPFAM" id="SSF52317">
    <property type="entry name" value="Class I glutamine amidotransferase-like"/>
    <property type="match status" value="1"/>
</dbReference>
<dbReference type="PRINTS" id="PR00096">
    <property type="entry name" value="GATASE"/>
</dbReference>
<dbReference type="Pfam" id="PF00425">
    <property type="entry name" value="Chorismate_bind"/>
    <property type="match status" value="1"/>
</dbReference>
<dbReference type="EC" id="4.1.3.27" evidence="1"/>
<keyword evidence="3" id="KW-0456">Lyase</keyword>
<dbReference type="Pfam" id="PF00117">
    <property type="entry name" value="GATase"/>
    <property type="match status" value="1"/>
</dbReference>
<dbReference type="InterPro" id="IPR006221">
    <property type="entry name" value="TrpG/PapA_dom"/>
</dbReference>
<evidence type="ECO:0000313" key="8">
    <source>
        <dbReference type="EMBL" id="KWX05646.1"/>
    </source>
</evidence>
<keyword evidence="2" id="KW-0315">Glutamine amidotransferase</keyword>
<dbReference type="Proteomes" id="UP000070598">
    <property type="component" value="Unassembled WGS sequence"/>
</dbReference>